<dbReference type="GO" id="GO:0009254">
    <property type="term" value="P:peptidoglycan turnover"/>
    <property type="evidence" value="ECO:0007669"/>
    <property type="project" value="UniProtKB-UniRule"/>
</dbReference>
<dbReference type="GO" id="GO:0006040">
    <property type="term" value="P:amino sugar metabolic process"/>
    <property type="evidence" value="ECO:0007669"/>
    <property type="project" value="InterPro"/>
</dbReference>
<dbReference type="RefSeq" id="WP_115330988.1">
    <property type="nucleotide sequence ID" value="NZ_CAAAHP010000001.1"/>
</dbReference>
<dbReference type="Gene3D" id="3.30.420.40">
    <property type="match status" value="2"/>
</dbReference>
<sequence length="368" mass="40129">MSFYIGIMSGTSMDGIDVALVDVSKNEFICGITFPYNSVIKAMLRESMALQPHDLGYFSQLHTLLGREFAKAVLLLLEQSKQSAQSIIAIGSHGQTICHDTMAAIPYTVQLGCPHTIAEMTGITVVADFRTRDLVVGGQGAPFAPIYHQAIFKDFNFPLAVVNIGGIANLTYLKNETEVIGYDVGPGNCLMDAWIYKCQGLEYDKDGHWAAKGNVVESLLNLLLQDPYFSRQAPKSIGKEYFSLDWLANYGSHLFKAIDIQATLLHLTAVCIANNIKVLPTQPTHLFICGGGAHNKALLQELTRLLPQVNVLPTQEININPDFIEASMFAWLADKTLNNVALNLKGITGATRPTILGAIYPAGIDKGN</sequence>
<gene>
    <name evidence="1 2" type="primary">anmK</name>
    <name evidence="2" type="ORF">NCTC13316_01440</name>
</gene>
<organism evidence="2 3">
    <name type="scientific">Legionella busanensis</name>
    <dbReference type="NCBI Taxonomy" id="190655"/>
    <lineage>
        <taxon>Bacteria</taxon>
        <taxon>Pseudomonadati</taxon>
        <taxon>Pseudomonadota</taxon>
        <taxon>Gammaproteobacteria</taxon>
        <taxon>Legionellales</taxon>
        <taxon>Legionellaceae</taxon>
        <taxon>Legionella</taxon>
    </lineage>
</organism>
<protein>
    <recommendedName>
        <fullName evidence="1">Anhydro-N-acetylmuramic acid kinase</fullName>
        <ecNumber evidence="1">2.7.1.170</ecNumber>
    </recommendedName>
    <alternativeName>
        <fullName evidence="1">AnhMurNAc kinase</fullName>
    </alternativeName>
</protein>
<dbReference type="OrthoDB" id="9763949at2"/>
<dbReference type="InterPro" id="IPR043129">
    <property type="entry name" value="ATPase_NBD"/>
</dbReference>
<keyword evidence="1" id="KW-0067">ATP-binding</keyword>
<proteinExistence type="inferred from homology"/>
<comment type="catalytic activity">
    <reaction evidence="1">
        <text>1,6-anhydro-N-acetyl-beta-muramate + ATP + H2O = N-acetyl-D-muramate 6-phosphate + ADP + H(+)</text>
        <dbReference type="Rhea" id="RHEA:24952"/>
        <dbReference type="ChEBI" id="CHEBI:15377"/>
        <dbReference type="ChEBI" id="CHEBI:15378"/>
        <dbReference type="ChEBI" id="CHEBI:30616"/>
        <dbReference type="ChEBI" id="CHEBI:58690"/>
        <dbReference type="ChEBI" id="CHEBI:58722"/>
        <dbReference type="ChEBI" id="CHEBI:456216"/>
        <dbReference type="EC" id="2.7.1.170"/>
    </reaction>
</comment>
<dbReference type="NCBIfam" id="NF007139">
    <property type="entry name" value="PRK09585.1-3"/>
    <property type="match status" value="1"/>
</dbReference>
<keyword evidence="1" id="KW-0119">Carbohydrate metabolism</keyword>
<comment type="pathway">
    <text evidence="1">Cell wall biogenesis; peptidoglycan recycling.</text>
</comment>
<dbReference type="PANTHER" id="PTHR30605:SF0">
    <property type="entry name" value="ANHYDRO-N-ACETYLMURAMIC ACID KINASE"/>
    <property type="match status" value="1"/>
</dbReference>
<evidence type="ECO:0000313" key="3">
    <source>
        <dbReference type="Proteomes" id="UP000254794"/>
    </source>
</evidence>
<keyword evidence="3" id="KW-1185">Reference proteome</keyword>
<name>A0A378JJF8_9GAMM</name>
<dbReference type="Proteomes" id="UP000254794">
    <property type="component" value="Unassembled WGS sequence"/>
</dbReference>
<dbReference type="UniPathway" id="UPA00544"/>
<comment type="function">
    <text evidence="1">Catalyzes the specific phosphorylation of 1,6-anhydro-N-acetylmuramic acid (anhMurNAc) with the simultaneous cleavage of the 1,6-anhydro ring, generating MurNAc-6-P. Is required for the utilization of anhMurNAc either imported from the medium or derived from its own cell wall murein, and thus plays a role in cell wall recycling.</text>
</comment>
<dbReference type="CDD" id="cd24050">
    <property type="entry name" value="ASKHA_NBD_ANMK"/>
    <property type="match status" value="1"/>
</dbReference>
<keyword evidence="1 2" id="KW-0418">Kinase</keyword>
<dbReference type="GO" id="GO:0016773">
    <property type="term" value="F:phosphotransferase activity, alcohol group as acceptor"/>
    <property type="evidence" value="ECO:0007669"/>
    <property type="project" value="UniProtKB-UniRule"/>
</dbReference>
<keyword evidence="1" id="KW-0547">Nucleotide-binding</keyword>
<feature type="binding site" evidence="1">
    <location>
        <begin position="10"/>
        <end position="17"/>
    </location>
    <ligand>
        <name>ATP</name>
        <dbReference type="ChEBI" id="CHEBI:30616"/>
    </ligand>
</feature>
<dbReference type="Pfam" id="PF03702">
    <property type="entry name" value="AnmK"/>
    <property type="match status" value="1"/>
</dbReference>
<comment type="pathway">
    <text evidence="1">Amino-sugar metabolism; 1,6-anhydro-N-acetylmuramate degradation.</text>
</comment>
<dbReference type="SUPFAM" id="SSF53067">
    <property type="entry name" value="Actin-like ATPase domain"/>
    <property type="match status" value="1"/>
</dbReference>
<dbReference type="EC" id="2.7.1.170" evidence="1"/>
<reference evidence="2 3" key="1">
    <citation type="submission" date="2018-06" db="EMBL/GenBank/DDBJ databases">
        <authorList>
            <consortium name="Pathogen Informatics"/>
            <person name="Doyle S."/>
        </authorList>
    </citation>
    <scope>NUCLEOTIDE SEQUENCE [LARGE SCALE GENOMIC DNA]</scope>
    <source>
        <strain evidence="2 3">NCTC13316</strain>
    </source>
</reference>
<dbReference type="PANTHER" id="PTHR30605">
    <property type="entry name" value="ANHYDRO-N-ACETYLMURAMIC ACID KINASE"/>
    <property type="match status" value="1"/>
</dbReference>
<accession>A0A378JJF8</accession>
<dbReference type="InterPro" id="IPR005338">
    <property type="entry name" value="Anhydro_N_Ac-Mur_kinase"/>
</dbReference>
<evidence type="ECO:0000313" key="2">
    <source>
        <dbReference type="EMBL" id="STX51345.1"/>
    </source>
</evidence>
<dbReference type="AlphaFoldDB" id="A0A378JJF8"/>
<dbReference type="EMBL" id="UGOD01000001">
    <property type="protein sequence ID" value="STX51345.1"/>
    <property type="molecule type" value="Genomic_DNA"/>
</dbReference>
<comment type="similarity">
    <text evidence="1">Belongs to the anhydro-N-acetylmuramic acid kinase family.</text>
</comment>
<evidence type="ECO:0000256" key="1">
    <source>
        <dbReference type="HAMAP-Rule" id="MF_01270"/>
    </source>
</evidence>
<dbReference type="UniPathway" id="UPA00343"/>
<dbReference type="GO" id="GO:0005524">
    <property type="term" value="F:ATP binding"/>
    <property type="evidence" value="ECO:0007669"/>
    <property type="project" value="UniProtKB-UniRule"/>
</dbReference>
<dbReference type="HAMAP" id="MF_01270">
    <property type="entry name" value="AnhMurNAc_kinase"/>
    <property type="match status" value="1"/>
</dbReference>
<keyword evidence="1 2" id="KW-0808">Transferase</keyword>
<dbReference type="GO" id="GO:0097175">
    <property type="term" value="P:1,6-anhydro-N-acetyl-beta-muramic acid catabolic process"/>
    <property type="evidence" value="ECO:0007669"/>
    <property type="project" value="UniProtKB-UniRule"/>
</dbReference>
<dbReference type="GO" id="GO:0016301">
    <property type="term" value="F:kinase activity"/>
    <property type="evidence" value="ECO:0007669"/>
    <property type="project" value="UniProtKB-KW"/>
</dbReference>